<gene>
    <name evidence="3" type="ORF">GCM10007053_06130</name>
</gene>
<evidence type="ECO:0000259" key="2">
    <source>
        <dbReference type="Pfam" id="PF10400"/>
    </source>
</evidence>
<evidence type="ECO:0000259" key="1">
    <source>
        <dbReference type="Pfam" id="PF03551"/>
    </source>
</evidence>
<dbReference type="PANTHER" id="PTHR43252">
    <property type="entry name" value="TRANSCRIPTIONAL REGULATOR YQJI"/>
    <property type="match status" value="1"/>
</dbReference>
<keyword evidence="4" id="KW-1185">Reference proteome</keyword>
<dbReference type="InterPro" id="IPR036390">
    <property type="entry name" value="WH_DNA-bd_sf"/>
</dbReference>
<dbReference type="Gene3D" id="1.10.10.10">
    <property type="entry name" value="Winged helix-like DNA-binding domain superfamily/Winged helix DNA-binding domain"/>
    <property type="match status" value="1"/>
</dbReference>
<protein>
    <submittedName>
        <fullName evidence="3">PadR family transcriptional regulator</fullName>
    </submittedName>
</protein>
<dbReference type="SUPFAM" id="SSF46785">
    <property type="entry name" value="Winged helix' DNA-binding domain"/>
    <property type="match status" value="1"/>
</dbReference>
<sequence>MQFIAYKNYVQVFAYIFRWDTLAAIRHNNARNPMALAHAIMTALIDDDLSGYELAKSFDVSLGFFWRASHQQIYQELRKLAERGLLRGEKVSQSGKPNKIIYGLTEEGREALAQWVYDSSRMQEAKDDMLVKLYNLGDDNISHMVSEIEKRRDEMMQRLYLYERIRRTHYAKPDVLPVRRQGVYLALRCGITGGEQFLAWCDEALKRLAQIQSAQA</sequence>
<dbReference type="EMBL" id="BMYM01000001">
    <property type="protein sequence ID" value="GHD27603.1"/>
    <property type="molecule type" value="Genomic_DNA"/>
</dbReference>
<feature type="domain" description="Transcription regulator PadR N-terminal" evidence="1">
    <location>
        <begin position="42"/>
        <end position="113"/>
    </location>
</feature>
<reference evidence="3" key="2">
    <citation type="submission" date="2020-09" db="EMBL/GenBank/DDBJ databases">
        <authorList>
            <person name="Sun Q."/>
            <person name="Kim S."/>
        </authorList>
    </citation>
    <scope>NUCLEOTIDE SEQUENCE</scope>
    <source>
        <strain evidence="3">KCTC 23430</strain>
    </source>
</reference>
<evidence type="ECO:0000313" key="4">
    <source>
        <dbReference type="Proteomes" id="UP000644693"/>
    </source>
</evidence>
<name>A0A918XE39_9GAMM</name>
<dbReference type="AlphaFoldDB" id="A0A918XE39"/>
<evidence type="ECO:0000313" key="3">
    <source>
        <dbReference type="EMBL" id="GHD27603.1"/>
    </source>
</evidence>
<accession>A0A918XE39</accession>
<comment type="caution">
    <text evidence="3">The sequence shown here is derived from an EMBL/GenBank/DDBJ whole genome shotgun (WGS) entry which is preliminary data.</text>
</comment>
<dbReference type="InterPro" id="IPR005149">
    <property type="entry name" value="Tscrpt_reg_PadR_N"/>
</dbReference>
<dbReference type="PANTHER" id="PTHR43252:SF4">
    <property type="entry name" value="TRANSCRIPTIONAL REGULATORY PROTEIN"/>
    <property type="match status" value="1"/>
</dbReference>
<dbReference type="InterPro" id="IPR018309">
    <property type="entry name" value="Tscrpt_reg_PadR_C"/>
</dbReference>
<dbReference type="Pfam" id="PF10400">
    <property type="entry name" value="Vir_act_alpha_C"/>
    <property type="match status" value="1"/>
</dbReference>
<reference evidence="3" key="1">
    <citation type="journal article" date="2014" name="Int. J. Syst. Evol. Microbiol.">
        <title>Complete genome sequence of Corynebacterium casei LMG S-19264T (=DSM 44701T), isolated from a smear-ripened cheese.</title>
        <authorList>
            <consortium name="US DOE Joint Genome Institute (JGI-PGF)"/>
            <person name="Walter F."/>
            <person name="Albersmeier A."/>
            <person name="Kalinowski J."/>
            <person name="Ruckert C."/>
        </authorList>
    </citation>
    <scope>NUCLEOTIDE SEQUENCE</scope>
    <source>
        <strain evidence="3">KCTC 23430</strain>
    </source>
</reference>
<dbReference type="Proteomes" id="UP000644693">
    <property type="component" value="Unassembled WGS sequence"/>
</dbReference>
<proteinExistence type="predicted"/>
<organism evidence="3 4">
    <name type="scientific">Parahalioglobus pacificus</name>
    <dbReference type="NCBI Taxonomy" id="930806"/>
    <lineage>
        <taxon>Bacteria</taxon>
        <taxon>Pseudomonadati</taxon>
        <taxon>Pseudomonadota</taxon>
        <taxon>Gammaproteobacteria</taxon>
        <taxon>Cellvibrionales</taxon>
        <taxon>Halieaceae</taxon>
        <taxon>Parahalioglobus</taxon>
    </lineage>
</organism>
<dbReference type="Pfam" id="PF03551">
    <property type="entry name" value="PadR"/>
    <property type="match status" value="1"/>
</dbReference>
<dbReference type="InterPro" id="IPR036388">
    <property type="entry name" value="WH-like_DNA-bd_sf"/>
</dbReference>
<dbReference type="Gene3D" id="6.10.140.190">
    <property type="match status" value="1"/>
</dbReference>
<feature type="domain" description="Transcription regulator PadR C-terminal" evidence="2">
    <location>
        <begin position="126"/>
        <end position="208"/>
    </location>
</feature>